<evidence type="ECO:0000256" key="1">
    <source>
        <dbReference type="SAM" id="MobiDB-lite"/>
    </source>
</evidence>
<reference evidence="2" key="1">
    <citation type="journal article" date="2022" name="Int. J. Mol. Sci.">
        <title>Draft Genome of Tanacetum Coccineum: Genomic Comparison of Closely Related Tanacetum-Family Plants.</title>
        <authorList>
            <person name="Yamashiro T."/>
            <person name="Shiraishi A."/>
            <person name="Nakayama K."/>
            <person name="Satake H."/>
        </authorList>
    </citation>
    <scope>NUCLEOTIDE SEQUENCE</scope>
</reference>
<evidence type="ECO:0000313" key="3">
    <source>
        <dbReference type="Proteomes" id="UP001151760"/>
    </source>
</evidence>
<feature type="region of interest" description="Disordered" evidence="1">
    <location>
        <begin position="311"/>
        <end position="336"/>
    </location>
</feature>
<reference evidence="2" key="2">
    <citation type="submission" date="2022-01" db="EMBL/GenBank/DDBJ databases">
        <authorList>
            <person name="Yamashiro T."/>
            <person name="Shiraishi A."/>
            <person name="Satake H."/>
            <person name="Nakayama K."/>
        </authorList>
    </citation>
    <scope>NUCLEOTIDE SEQUENCE</scope>
</reference>
<dbReference type="Proteomes" id="UP001151760">
    <property type="component" value="Unassembled WGS sequence"/>
</dbReference>
<sequence>MVELILKKYMENAQAESNPTKPNTEDDINTELSKEFLMELKNNAYHGMFDEDVVDHIATVLELLDLIKIPCVDSHRLGMKVFPLVLADDARQCWNKRRMDNNILNNKEWKESNYGNPLNTATDSFFKAHDEHDIEEGNELRQMKRKEYNKNDEQPNKKEINTASPYGVFQFIDTAYWSPVQFIVLAGKEIDKVGEVSIIWNPVCVVVMLNSSYLDLRKKMDNPNITMEEYIRLEEEKAHRRGKVYNWETATYGPGLQPLTARYISSGLVRNSVSQSKKDYEILFQPLFNEYFNPLPRAVSPDPVVVTAPRAIDPVGSPSSTTIDQDVPSASTSPTNQEIQSQVIHQGVEEQIHGHQNAQFDNAPLLHNLSLDLSYEETTL</sequence>
<feature type="compositionally biased region" description="Polar residues" evidence="1">
    <location>
        <begin position="317"/>
        <end position="336"/>
    </location>
</feature>
<evidence type="ECO:0000313" key="2">
    <source>
        <dbReference type="EMBL" id="GJS58853.1"/>
    </source>
</evidence>
<comment type="caution">
    <text evidence="2">The sequence shown here is derived from an EMBL/GenBank/DDBJ whole genome shotgun (WGS) entry which is preliminary data.</text>
</comment>
<keyword evidence="3" id="KW-1185">Reference proteome</keyword>
<name>A0ABQ4X1D2_9ASTR</name>
<dbReference type="EMBL" id="BQNB010009108">
    <property type="protein sequence ID" value="GJS58853.1"/>
    <property type="molecule type" value="Genomic_DNA"/>
</dbReference>
<accession>A0ABQ4X1D2</accession>
<proteinExistence type="predicted"/>
<organism evidence="2 3">
    <name type="scientific">Tanacetum coccineum</name>
    <dbReference type="NCBI Taxonomy" id="301880"/>
    <lineage>
        <taxon>Eukaryota</taxon>
        <taxon>Viridiplantae</taxon>
        <taxon>Streptophyta</taxon>
        <taxon>Embryophyta</taxon>
        <taxon>Tracheophyta</taxon>
        <taxon>Spermatophyta</taxon>
        <taxon>Magnoliopsida</taxon>
        <taxon>eudicotyledons</taxon>
        <taxon>Gunneridae</taxon>
        <taxon>Pentapetalae</taxon>
        <taxon>asterids</taxon>
        <taxon>campanulids</taxon>
        <taxon>Asterales</taxon>
        <taxon>Asteraceae</taxon>
        <taxon>Asteroideae</taxon>
        <taxon>Anthemideae</taxon>
        <taxon>Anthemidinae</taxon>
        <taxon>Tanacetum</taxon>
    </lineage>
</organism>
<protein>
    <submittedName>
        <fullName evidence="2">Uncharacterized protein</fullName>
    </submittedName>
</protein>
<gene>
    <name evidence="2" type="ORF">Tco_0653637</name>
</gene>